<gene>
    <name evidence="2" type="ORF">T23_07860</name>
</gene>
<evidence type="ECO:0000259" key="1">
    <source>
        <dbReference type="Pfam" id="PF02698"/>
    </source>
</evidence>
<proteinExistence type="predicted"/>
<dbReference type="PANTHER" id="PTHR30336:SF4">
    <property type="entry name" value="ENVELOPE BIOGENESIS FACTOR ELYC"/>
    <property type="match status" value="1"/>
</dbReference>
<dbReference type="InterPro" id="IPR003848">
    <property type="entry name" value="DUF218"/>
</dbReference>
<evidence type="ECO:0000313" key="3">
    <source>
        <dbReference type="Proteomes" id="UP001432099"/>
    </source>
</evidence>
<dbReference type="CDD" id="cd06259">
    <property type="entry name" value="YdcF-like"/>
    <property type="match status" value="1"/>
</dbReference>
<dbReference type="Proteomes" id="UP001432099">
    <property type="component" value="Chromosome"/>
</dbReference>
<organism evidence="2 3">
    <name type="scientific">Turicibacter faecis</name>
    <dbReference type="NCBI Taxonomy" id="2963365"/>
    <lineage>
        <taxon>Bacteria</taxon>
        <taxon>Bacillati</taxon>
        <taxon>Bacillota</taxon>
        <taxon>Erysipelotrichia</taxon>
        <taxon>Erysipelotrichales</taxon>
        <taxon>Turicibacteraceae</taxon>
        <taxon>Turicibacter</taxon>
    </lineage>
</organism>
<dbReference type="Gene3D" id="3.40.50.620">
    <property type="entry name" value="HUPs"/>
    <property type="match status" value="1"/>
</dbReference>
<protein>
    <recommendedName>
        <fullName evidence="1">DUF218 domain-containing protein</fullName>
    </recommendedName>
</protein>
<dbReference type="PANTHER" id="PTHR30336">
    <property type="entry name" value="INNER MEMBRANE PROTEIN, PROBABLE PERMEASE"/>
    <property type="match status" value="1"/>
</dbReference>
<accession>A0ABN6Z9Z0</accession>
<dbReference type="Pfam" id="PF02698">
    <property type="entry name" value="DUF218"/>
    <property type="match status" value="1"/>
</dbReference>
<evidence type="ECO:0000313" key="2">
    <source>
        <dbReference type="EMBL" id="BEH90684.1"/>
    </source>
</evidence>
<dbReference type="RefSeq" id="WP_161831994.1">
    <property type="nucleotide sequence ID" value="NZ_AP028127.1"/>
</dbReference>
<keyword evidence="3" id="KW-1185">Reference proteome</keyword>
<dbReference type="EMBL" id="AP028127">
    <property type="protein sequence ID" value="BEH90684.1"/>
    <property type="molecule type" value="Genomic_DNA"/>
</dbReference>
<dbReference type="InterPro" id="IPR014729">
    <property type="entry name" value="Rossmann-like_a/b/a_fold"/>
</dbReference>
<feature type="domain" description="DUF218" evidence="1">
    <location>
        <begin position="35"/>
        <end position="164"/>
    </location>
</feature>
<sequence length="181" mass="20537">MIIVFTTVTLYMIGMHLKMNQSLKHRVTPEINCLLILGSCLKDQHVSPTLRARLELGATLLRENPHLHVIVTGGKGTAQLPAEAQVMKRVLIEDYGIEENRILVEDRSTNTFENLFFSQSLFGKHQVAIVTNEFHSVRTSLLARRLGISHIIIGVATPANKRLKWELREHLALLKSWVVDR</sequence>
<name>A0ABN6Z9Z0_9FIRM</name>
<dbReference type="InterPro" id="IPR051599">
    <property type="entry name" value="Cell_Envelope_Assoc"/>
</dbReference>
<reference evidence="2" key="1">
    <citation type="journal article" date="2024" name="Int. J. Syst. Evol. Microbiol.">
        <title>Turicibacter faecis sp. nov., isolated from faeces of heart failure mouse model.</title>
        <authorList>
            <person name="Imamura Y."/>
            <person name="Motooka D."/>
            <person name="Nakajima Y."/>
            <person name="Ito S."/>
            <person name="Kitakaze M."/>
            <person name="Iida T."/>
            <person name="Nakamura S."/>
        </authorList>
    </citation>
    <scope>NUCLEOTIDE SEQUENCE</scope>
    <source>
        <strain evidence="2">TC023</strain>
    </source>
</reference>